<dbReference type="SUPFAM" id="SSF56436">
    <property type="entry name" value="C-type lectin-like"/>
    <property type="match status" value="1"/>
</dbReference>
<evidence type="ECO:0000313" key="5">
    <source>
        <dbReference type="EMBL" id="KAA0703960.1"/>
    </source>
</evidence>
<evidence type="ECO:0000256" key="3">
    <source>
        <dbReference type="SAM" id="Phobius"/>
    </source>
</evidence>
<dbReference type="InterPro" id="IPR050111">
    <property type="entry name" value="C-type_lectin/snaclec_domain"/>
</dbReference>
<dbReference type="Gene3D" id="3.10.100.10">
    <property type="entry name" value="Mannose-Binding Protein A, subunit A"/>
    <property type="match status" value="1"/>
</dbReference>
<name>A0A5A9N2R6_9TELE</name>
<gene>
    <name evidence="5" type="ORF">E1301_Tti000396</name>
</gene>
<keyword evidence="1" id="KW-0430">Lectin</keyword>
<keyword evidence="3" id="KW-0812">Transmembrane</keyword>
<dbReference type="PANTHER" id="PTHR22803">
    <property type="entry name" value="MANNOSE, PHOSPHOLIPASE, LECTIN RECEPTOR RELATED"/>
    <property type="match status" value="1"/>
</dbReference>
<comment type="caution">
    <text evidence="5">The sequence shown here is derived from an EMBL/GenBank/DDBJ whole genome shotgun (WGS) entry which is preliminary data.</text>
</comment>
<dbReference type="EMBL" id="SOYY01000023">
    <property type="protein sequence ID" value="KAA0703960.1"/>
    <property type="molecule type" value="Genomic_DNA"/>
</dbReference>
<keyword evidence="3" id="KW-0472">Membrane</keyword>
<organism evidence="5 6">
    <name type="scientific">Triplophysa tibetana</name>
    <dbReference type="NCBI Taxonomy" id="1572043"/>
    <lineage>
        <taxon>Eukaryota</taxon>
        <taxon>Metazoa</taxon>
        <taxon>Chordata</taxon>
        <taxon>Craniata</taxon>
        <taxon>Vertebrata</taxon>
        <taxon>Euteleostomi</taxon>
        <taxon>Actinopterygii</taxon>
        <taxon>Neopterygii</taxon>
        <taxon>Teleostei</taxon>
        <taxon>Ostariophysi</taxon>
        <taxon>Cypriniformes</taxon>
        <taxon>Nemacheilidae</taxon>
        <taxon>Triplophysa</taxon>
    </lineage>
</organism>
<feature type="domain" description="C-type lectin" evidence="4">
    <location>
        <begin position="179"/>
        <end position="289"/>
    </location>
</feature>
<sequence>MEVIHDNDEPCTQSEVINRDRVEMMVEIYDTGDYLKHQNFRTDANTEQRVQRKGSQSLRIRVYKSVILCLGLLCILLVTFIVLCVLINANSHQCHKQTPREDRDGLLTNNTNLIEERELLLFNDTNHTEERELLLFNDTKFTKAIEELIFGNKNLSYDRDKLIGQMKNLQMYLDDWIYYQFSFYYISTEWKSWDDSRRYCRDRGADLIIINSKEEQGFFQKMSDGISLWIGLSDSDEEGRWKWVDNSTLTSGSWYPGEPNGRTKENCVISYKSVWYDYPCTTGFRFICEKKTLNAFIDLFIQ</sequence>
<evidence type="ECO:0000256" key="1">
    <source>
        <dbReference type="ARBA" id="ARBA00022734"/>
    </source>
</evidence>
<feature type="transmembrane region" description="Helical" evidence="3">
    <location>
        <begin position="62"/>
        <end position="89"/>
    </location>
</feature>
<keyword evidence="3" id="KW-1133">Transmembrane helix</keyword>
<reference evidence="5 6" key="1">
    <citation type="journal article" date="2019" name="Mol. Ecol. Resour.">
        <title>Chromosome-level genome assembly of Triplophysa tibetana, a fish adapted to the harsh high-altitude environment of the Tibetan Plateau.</title>
        <authorList>
            <person name="Yang X."/>
            <person name="Liu H."/>
            <person name="Ma Z."/>
            <person name="Zou Y."/>
            <person name="Zou M."/>
            <person name="Mao Y."/>
            <person name="Li X."/>
            <person name="Wang H."/>
            <person name="Chen T."/>
            <person name="Wang W."/>
            <person name="Yang R."/>
        </authorList>
    </citation>
    <scope>NUCLEOTIDE SEQUENCE [LARGE SCALE GENOMIC DNA]</scope>
    <source>
        <strain evidence="5">TTIB1903HZAU</strain>
        <tissue evidence="5">Muscle</tissue>
    </source>
</reference>
<dbReference type="SMART" id="SM00034">
    <property type="entry name" value="CLECT"/>
    <property type="match status" value="1"/>
</dbReference>
<dbReference type="InterPro" id="IPR033989">
    <property type="entry name" value="CD209-like_CTLD"/>
</dbReference>
<dbReference type="PROSITE" id="PS00615">
    <property type="entry name" value="C_TYPE_LECTIN_1"/>
    <property type="match status" value="1"/>
</dbReference>
<dbReference type="GO" id="GO:0030246">
    <property type="term" value="F:carbohydrate binding"/>
    <property type="evidence" value="ECO:0007669"/>
    <property type="project" value="UniProtKB-KW"/>
</dbReference>
<dbReference type="Pfam" id="PF00059">
    <property type="entry name" value="Lectin_C"/>
    <property type="match status" value="1"/>
</dbReference>
<evidence type="ECO:0000259" key="4">
    <source>
        <dbReference type="PROSITE" id="PS50041"/>
    </source>
</evidence>
<evidence type="ECO:0000256" key="2">
    <source>
        <dbReference type="ARBA" id="ARBA00023157"/>
    </source>
</evidence>
<proteinExistence type="predicted"/>
<protein>
    <submittedName>
        <fullName evidence="5">Collectin-12 Collectin placenta protein 1</fullName>
    </submittedName>
</protein>
<keyword evidence="6" id="KW-1185">Reference proteome</keyword>
<dbReference type="AlphaFoldDB" id="A0A5A9N2R6"/>
<dbReference type="InterPro" id="IPR018378">
    <property type="entry name" value="C-type_lectin_CS"/>
</dbReference>
<accession>A0A5A9N2R6</accession>
<keyword evidence="2" id="KW-1015">Disulfide bond</keyword>
<dbReference type="InterPro" id="IPR016186">
    <property type="entry name" value="C-type_lectin-like/link_sf"/>
</dbReference>
<dbReference type="Proteomes" id="UP000324632">
    <property type="component" value="Chromosome 23"/>
</dbReference>
<dbReference type="PROSITE" id="PS50041">
    <property type="entry name" value="C_TYPE_LECTIN_2"/>
    <property type="match status" value="1"/>
</dbReference>
<dbReference type="CDD" id="cd03590">
    <property type="entry name" value="CLECT_DC-SIGN_like"/>
    <property type="match status" value="1"/>
</dbReference>
<dbReference type="InterPro" id="IPR016187">
    <property type="entry name" value="CTDL_fold"/>
</dbReference>
<dbReference type="InterPro" id="IPR001304">
    <property type="entry name" value="C-type_lectin-like"/>
</dbReference>
<evidence type="ECO:0000313" key="6">
    <source>
        <dbReference type="Proteomes" id="UP000324632"/>
    </source>
</evidence>